<comment type="caution">
    <text evidence="1">The sequence shown here is derived from an EMBL/GenBank/DDBJ whole genome shotgun (WGS) entry which is preliminary data.</text>
</comment>
<protein>
    <submittedName>
        <fullName evidence="1">Uncharacterized protein</fullName>
    </submittedName>
</protein>
<gene>
    <name evidence="1" type="ORF">LCGC14_0406600</name>
</gene>
<sequence length="139" mass="15673">MAVMNGDTITATAGGTQDWPDIPVAVSGQEYARRIDGDMSISGKISSKQWEELEEEVNKLKEANKMAQMGLYEVNVVNTKKNEEVEENIRVIAKDEDRAKMVALTEIGKSFDIDNCEFFVRCIGQWESKKPKEVKIVKE</sequence>
<reference evidence="1" key="1">
    <citation type="journal article" date="2015" name="Nature">
        <title>Complex archaea that bridge the gap between prokaryotes and eukaryotes.</title>
        <authorList>
            <person name="Spang A."/>
            <person name="Saw J.H."/>
            <person name="Jorgensen S.L."/>
            <person name="Zaremba-Niedzwiedzka K."/>
            <person name="Martijn J."/>
            <person name="Lind A.E."/>
            <person name="van Eijk R."/>
            <person name="Schleper C."/>
            <person name="Guy L."/>
            <person name="Ettema T.J."/>
        </authorList>
    </citation>
    <scope>NUCLEOTIDE SEQUENCE</scope>
</reference>
<accession>A0A0F9SV11</accession>
<name>A0A0F9SV11_9ZZZZ</name>
<dbReference type="AlphaFoldDB" id="A0A0F9SV11"/>
<organism evidence="1">
    <name type="scientific">marine sediment metagenome</name>
    <dbReference type="NCBI Taxonomy" id="412755"/>
    <lineage>
        <taxon>unclassified sequences</taxon>
        <taxon>metagenomes</taxon>
        <taxon>ecological metagenomes</taxon>
    </lineage>
</organism>
<dbReference type="EMBL" id="LAZR01000354">
    <property type="protein sequence ID" value="KKN72805.1"/>
    <property type="molecule type" value="Genomic_DNA"/>
</dbReference>
<evidence type="ECO:0000313" key="1">
    <source>
        <dbReference type="EMBL" id="KKN72805.1"/>
    </source>
</evidence>
<proteinExistence type="predicted"/>